<evidence type="ECO:0000313" key="4">
    <source>
        <dbReference type="Proteomes" id="UP000001555"/>
    </source>
</evidence>
<keyword evidence="1" id="KW-0812">Transmembrane</keyword>
<dbReference type="GO" id="GO:0006506">
    <property type="term" value="P:GPI anchor biosynthetic process"/>
    <property type="evidence" value="ECO:0007669"/>
    <property type="project" value="InterPro"/>
</dbReference>
<sequence>MGSCLLLRRHLMVWAVFAPRLIFQVVSAALCLPAVLVGHPSPLADPWGPALSWLLLGQLGFFATGHQTTFSTVHWKAAFVGAHLEGPPMALGMLKVLANTFSGPLLCATSLPLLVTSPLDRKAMVRTATCYSALLLLQVQ</sequence>
<keyword evidence="1" id="KW-1133">Transmembrane helix</keyword>
<keyword evidence="1" id="KW-0472">Membrane</keyword>
<evidence type="ECO:0000313" key="3">
    <source>
        <dbReference type="EnsemblMetazoa" id="ISCW004142-PA"/>
    </source>
</evidence>
<feature type="transmembrane region" description="Helical" evidence="1">
    <location>
        <begin position="12"/>
        <end position="36"/>
    </location>
</feature>
<dbReference type="Proteomes" id="UP000001555">
    <property type="component" value="Unassembled WGS sequence"/>
</dbReference>
<dbReference type="PANTHER" id="PTHR23071">
    <property type="entry name" value="PHOSPHATIDYLINOSITOL GLYCAN"/>
    <property type="match status" value="1"/>
</dbReference>
<dbReference type="OrthoDB" id="272139at2759"/>
<evidence type="ECO:0000256" key="1">
    <source>
        <dbReference type="SAM" id="Phobius"/>
    </source>
</evidence>
<dbReference type="PaxDb" id="6945-B7PGK9"/>
<name>B7PGK9_IXOSC</name>
<dbReference type="STRING" id="6945.B7PGK9"/>
<dbReference type="EMBL" id="ABJB010075915">
    <property type="status" value="NOT_ANNOTATED_CDS"/>
    <property type="molecule type" value="Genomic_DNA"/>
</dbReference>
<dbReference type="GO" id="GO:0016020">
    <property type="term" value="C:membrane"/>
    <property type="evidence" value="ECO:0007669"/>
    <property type="project" value="GOC"/>
</dbReference>
<dbReference type="VEuPathDB" id="VectorBase:ISCW004142"/>
<dbReference type="EMBL" id="DS708596">
    <property type="protein sequence ID" value="EEC05731.1"/>
    <property type="molecule type" value="Genomic_DNA"/>
</dbReference>
<organism>
    <name type="scientific">Ixodes scapularis</name>
    <name type="common">Black-legged tick</name>
    <name type="synonym">Deer tick</name>
    <dbReference type="NCBI Taxonomy" id="6945"/>
    <lineage>
        <taxon>Eukaryota</taxon>
        <taxon>Metazoa</taxon>
        <taxon>Ecdysozoa</taxon>
        <taxon>Arthropoda</taxon>
        <taxon>Chelicerata</taxon>
        <taxon>Arachnida</taxon>
        <taxon>Acari</taxon>
        <taxon>Parasitiformes</taxon>
        <taxon>Ixodida</taxon>
        <taxon>Ixodoidea</taxon>
        <taxon>Ixodidae</taxon>
        <taxon>Ixodinae</taxon>
        <taxon>Ixodes</taxon>
    </lineage>
</organism>
<dbReference type="EMBL" id="ABJB010141132">
    <property type="status" value="NOT_ANNOTATED_CDS"/>
    <property type="molecule type" value="Genomic_DNA"/>
</dbReference>
<dbReference type="AlphaFoldDB" id="B7PGK9"/>
<dbReference type="GO" id="GO:0016772">
    <property type="term" value="F:transferase activity, transferring phosphorus-containing groups"/>
    <property type="evidence" value="ECO:0007669"/>
    <property type="project" value="InterPro"/>
</dbReference>
<feature type="transmembrane region" description="Helical" evidence="1">
    <location>
        <begin position="96"/>
        <end position="116"/>
    </location>
</feature>
<proteinExistence type="predicted"/>
<keyword evidence="4" id="KW-1185">Reference proteome</keyword>
<accession>B7PGK9</accession>
<dbReference type="VEuPathDB" id="VectorBase:ISCI004142"/>
<dbReference type="PANTHER" id="PTHR23071:SF1">
    <property type="entry name" value="GPI ETHANOLAMINE PHOSPHATE TRANSFERASE 3"/>
    <property type="match status" value="1"/>
</dbReference>
<dbReference type="InterPro" id="IPR039524">
    <property type="entry name" value="PIGO/GPI13"/>
</dbReference>
<dbReference type="EnsemblMetazoa" id="ISCW004142-RA">
    <property type="protein sequence ID" value="ISCW004142-PA"/>
    <property type="gene ID" value="ISCW004142"/>
</dbReference>
<reference evidence="3" key="2">
    <citation type="submission" date="2020-05" db="UniProtKB">
        <authorList>
            <consortium name="EnsemblMetazoa"/>
        </authorList>
    </citation>
    <scope>IDENTIFICATION</scope>
    <source>
        <strain evidence="3">wikel</strain>
    </source>
</reference>
<gene>
    <name evidence="2" type="ORF">IscW_ISCW004142</name>
</gene>
<protein>
    <submittedName>
        <fullName evidence="2 3">Uncharacterized protein</fullName>
    </submittedName>
</protein>
<reference evidence="2 4" key="1">
    <citation type="submission" date="2008-03" db="EMBL/GenBank/DDBJ databases">
        <title>Annotation of Ixodes scapularis.</title>
        <authorList>
            <consortium name="Ixodes scapularis Genome Project Consortium"/>
            <person name="Caler E."/>
            <person name="Hannick L.I."/>
            <person name="Bidwell S."/>
            <person name="Joardar V."/>
            <person name="Thiagarajan M."/>
            <person name="Amedeo P."/>
            <person name="Galinsky K.J."/>
            <person name="Schobel S."/>
            <person name="Inman J."/>
            <person name="Hostetler J."/>
            <person name="Miller J."/>
            <person name="Hammond M."/>
            <person name="Megy K."/>
            <person name="Lawson D."/>
            <person name="Kodira C."/>
            <person name="Sutton G."/>
            <person name="Meyer J."/>
            <person name="Hill C.A."/>
            <person name="Birren B."/>
            <person name="Nene V."/>
            <person name="Collins F."/>
            <person name="Alarcon-Chaidez F."/>
            <person name="Wikel S."/>
            <person name="Strausberg R."/>
        </authorList>
    </citation>
    <scope>NUCLEOTIDE SEQUENCE [LARGE SCALE GENOMIC DNA]</scope>
    <source>
        <strain evidence="4">Wikel</strain>
        <strain evidence="2">Wikel colony</strain>
    </source>
</reference>
<dbReference type="VEuPathDB" id="VectorBase:ISCP_014623"/>
<dbReference type="InParanoid" id="B7PGK9"/>
<dbReference type="HOGENOM" id="CLU_1837296_0_0_1"/>
<evidence type="ECO:0000313" key="2">
    <source>
        <dbReference type="EMBL" id="EEC05731.1"/>
    </source>
</evidence>